<reference evidence="1 2" key="1">
    <citation type="submission" date="2017-11" db="EMBL/GenBank/DDBJ databases">
        <title>Complete genome of a free-living desiccation-tolerant cyanobacterium and its photosynthetic adaptation to extreme terrestrial habitat.</title>
        <authorList>
            <person name="Shang J."/>
        </authorList>
    </citation>
    <scope>NUCLEOTIDE SEQUENCE [LARGE SCALE GENOMIC DNA]</scope>
    <source>
        <strain evidence="1 2">CCNUN1</strain>
    </source>
</reference>
<evidence type="ECO:0000313" key="2">
    <source>
        <dbReference type="Proteomes" id="UP000232003"/>
    </source>
</evidence>
<name>A0A2K8T025_9NOSO</name>
<dbReference type="KEGG" id="nfl:COO91_07080"/>
<proteinExistence type="predicted"/>
<accession>A0A2K8T025</accession>
<keyword evidence="2" id="KW-1185">Reference proteome</keyword>
<organism evidence="1 2">
    <name type="scientific">Nostoc flagelliforme CCNUN1</name>
    <dbReference type="NCBI Taxonomy" id="2038116"/>
    <lineage>
        <taxon>Bacteria</taxon>
        <taxon>Bacillati</taxon>
        <taxon>Cyanobacteriota</taxon>
        <taxon>Cyanophyceae</taxon>
        <taxon>Nostocales</taxon>
        <taxon>Nostocaceae</taxon>
        <taxon>Nostoc</taxon>
    </lineage>
</organism>
<dbReference type="EMBL" id="CP024785">
    <property type="protein sequence ID" value="AUB41042.1"/>
    <property type="molecule type" value="Genomic_DNA"/>
</dbReference>
<protein>
    <submittedName>
        <fullName evidence="1">Uncharacterized protein</fullName>
    </submittedName>
</protein>
<dbReference type="Proteomes" id="UP000232003">
    <property type="component" value="Chromosome"/>
</dbReference>
<evidence type="ECO:0000313" key="1">
    <source>
        <dbReference type="EMBL" id="AUB41042.1"/>
    </source>
</evidence>
<sequence length="41" mass="4571">MSGNKGYPRIKLLNSYIQRHYPIFSPPASPASPIPPAFQND</sequence>
<dbReference type="AlphaFoldDB" id="A0A2K8T025"/>
<gene>
    <name evidence="1" type="ORF">COO91_07080</name>
</gene>